<dbReference type="GO" id="GO:0000155">
    <property type="term" value="F:phosphorelay sensor kinase activity"/>
    <property type="evidence" value="ECO:0007669"/>
    <property type="project" value="InterPro"/>
</dbReference>
<dbReference type="InterPro" id="IPR003594">
    <property type="entry name" value="HATPase_dom"/>
</dbReference>
<dbReference type="InterPro" id="IPR036097">
    <property type="entry name" value="HisK_dim/P_sf"/>
</dbReference>
<keyword evidence="7" id="KW-0808">Transferase</keyword>
<evidence type="ECO:0000256" key="1">
    <source>
        <dbReference type="ARBA" id="ARBA00000085"/>
    </source>
</evidence>
<keyword evidence="3 4" id="KW-0597">Phosphoprotein</keyword>
<proteinExistence type="predicted"/>
<dbReference type="CDD" id="cd18161">
    <property type="entry name" value="REC_hyHK_blue-like"/>
    <property type="match status" value="1"/>
</dbReference>
<accession>A0AB37QG79</accession>
<dbReference type="Proteomes" id="UP000269335">
    <property type="component" value="Unassembled WGS sequence"/>
</dbReference>
<dbReference type="SMART" id="SM00388">
    <property type="entry name" value="HisKA"/>
    <property type="match status" value="1"/>
</dbReference>
<sequence length="381" mass="41658">MRQSQKMEAVGQLTGGIAHDFNNMLTGIIGSLELIRRRVARGQVQELESLIDLGVTSANRAAALTHRLLAFSRRQSLDSKPVHMNHLVNAMDELLRRSVNESIRLQVRLSEDLWTAEADPNQLENALLNLVLNARDAMSEGGGELVVETYNQHLDKSFTNAHENLLPGDYVVLSVTDTGCGMPEAVISRAFDPFFTTKPIGQGTGLGLSMIYGFSKQSHGHVSISSEVGQGTTVQLFLPRFQGLQNDDEQSFQSHAIHAEDGETVLIVEDDSAVRALVSEVLSELGYSFIEASDAPGAVPILESGQRIDLLISDVGLPGMNGRQLAEIARQLRPELKVLFITGYAEHSAVRAGFLETGMQLITKPFAFDHLTSKVREMIEA</sequence>
<dbReference type="Gene3D" id="1.10.287.130">
    <property type="match status" value="1"/>
</dbReference>
<dbReference type="SMART" id="SM00387">
    <property type="entry name" value="HATPase_c"/>
    <property type="match status" value="1"/>
</dbReference>
<dbReference type="PANTHER" id="PTHR43065:SF42">
    <property type="entry name" value="TWO-COMPONENT SENSOR PPRA"/>
    <property type="match status" value="1"/>
</dbReference>
<dbReference type="PROSITE" id="PS50109">
    <property type="entry name" value="HIS_KIN"/>
    <property type="match status" value="1"/>
</dbReference>
<dbReference type="Gene3D" id="3.30.565.10">
    <property type="entry name" value="Histidine kinase-like ATPase, C-terminal domain"/>
    <property type="match status" value="1"/>
</dbReference>
<evidence type="ECO:0000256" key="4">
    <source>
        <dbReference type="PROSITE-ProRule" id="PRU00169"/>
    </source>
</evidence>
<dbReference type="InterPro" id="IPR001789">
    <property type="entry name" value="Sig_transdc_resp-reg_receiver"/>
</dbReference>
<dbReference type="InterPro" id="IPR011006">
    <property type="entry name" value="CheY-like_superfamily"/>
</dbReference>
<feature type="modified residue" description="4-aspartylphosphate" evidence="4">
    <location>
        <position position="314"/>
    </location>
</feature>
<comment type="caution">
    <text evidence="7">The sequence shown here is derived from an EMBL/GenBank/DDBJ whole genome shotgun (WGS) entry which is preliminary data.</text>
</comment>
<reference evidence="7 8" key="1">
    <citation type="submission" date="2018-08" db="EMBL/GenBank/DDBJ databases">
        <title>Recombination of ecologically and evolutionarily significant loci maintains genetic cohesion in the Pseudomonas syringae species complex.</title>
        <authorList>
            <person name="Dillon M."/>
            <person name="Thakur S."/>
            <person name="Almeida R.N.D."/>
            <person name="Weir B.S."/>
            <person name="Guttman D.S."/>
        </authorList>
    </citation>
    <scope>NUCLEOTIDE SEQUENCE [LARGE SCALE GENOMIC DNA]</scope>
    <source>
        <strain evidence="7 8">ICMP 15201</strain>
    </source>
</reference>
<dbReference type="EC" id="2.7.13.3" evidence="2"/>
<evidence type="ECO:0000256" key="2">
    <source>
        <dbReference type="ARBA" id="ARBA00012438"/>
    </source>
</evidence>
<dbReference type="PRINTS" id="PR00344">
    <property type="entry name" value="BCTRLSENSOR"/>
</dbReference>
<dbReference type="Gene3D" id="3.40.50.2300">
    <property type="match status" value="1"/>
</dbReference>
<evidence type="ECO:0000313" key="8">
    <source>
        <dbReference type="Proteomes" id="UP000269335"/>
    </source>
</evidence>
<dbReference type="Pfam" id="PF00072">
    <property type="entry name" value="Response_reg"/>
    <property type="match status" value="1"/>
</dbReference>
<evidence type="ECO:0000259" key="6">
    <source>
        <dbReference type="PROSITE" id="PS50110"/>
    </source>
</evidence>
<comment type="catalytic activity">
    <reaction evidence="1">
        <text>ATP + protein L-histidine = ADP + protein N-phospho-L-histidine.</text>
        <dbReference type="EC" id="2.7.13.3"/>
    </reaction>
</comment>
<dbReference type="Pfam" id="PF02518">
    <property type="entry name" value="HATPase_c"/>
    <property type="match status" value="1"/>
</dbReference>
<dbReference type="SUPFAM" id="SSF55874">
    <property type="entry name" value="ATPase domain of HSP90 chaperone/DNA topoisomerase II/histidine kinase"/>
    <property type="match status" value="1"/>
</dbReference>
<feature type="domain" description="Histidine kinase" evidence="5">
    <location>
        <begin position="16"/>
        <end position="242"/>
    </location>
</feature>
<dbReference type="Pfam" id="PF00512">
    <property type="entry name" value="HisKA"/>
    <property type="match status" value="1"/>
</dbReference>
<dbReference type="SMART" id="SM00448">
    <property type="entry name" value="REC"/>
    <property type="match status" value="1"/>
</dbReference>
<name>A0AB37QG79_PSECA</name>
<organism evidence="7 8">
    <name type="scientific">Pseudomonas cannabina</name>
    <dbReference type="NCBI Taxonomy" id="86840"/>
    <lineage>
        <taxon>Bacteria</taxon>
        <taxon>Pseudomonadati</taxon>
        <taxon>Pseudomonadota</taxon>
        <taxon>Gammaproteobacteria</taxon>
        <taxon>Pseudomonadales</taxon>
        <taxon>Pseudomonadaceae</taxon>
        <taxon>Pseudomonas</taxon>
    </lineage>
</organism>
<dbReference type="SUPFAM" id="SSF47384">
    <property type="entry name" value="Homodimeric domain of signal transducing histidine kinase"/>
    <property type="match status" value="1"/>
</dbReference>
<dbReference type="SUPFAM" id="SSF52172">
    <property type="entry name" value="CheY-like"/>
    <property type="match status" value="1"/>
</dbReference>
<protein>
    <recommendedName>
        <fullName evidence="2">histidine kinase</fullName>
        <ecNumber evidence="2">2.7.13.3</ecNumber>
    </recommendedName>
</protein>
<dbReference type="AlphaFoldDB" id="A0AB37QG79"/>
<dbReference type="PROSITE" id="PS50110">
    <property type="entry name" value="RESPONSE_REGULATORY"/>
    <property type="match status" value="1"/>
</dbReference>
<dbReference type="InterPro" id="IPR036890">
    <property type="entry name" value="HATPase_C_sf"/>
</dbReference>
<dbReference type="InterPro" id="IPR005467">
    <property type="entry name" value="His_kinase_dom"/>
</dbReference>
<dbReference type="PANTHER" id="PTHR43065">
    <property type="entry name" value="SENSOR HISTIDINE KINASE"/>
    <property type="match status" value="1"/>
</dbReference>
<dbReference type="CDD" id="cd00082">
    <property type="entry name" value="HisKA"/>
    <property type="match status" value="1"/>
</dbReference>
<gene>
    <name evidence="7" type="ORF">ALQ53_101448</name>
</gene>
<evidence type="ECO:0000259" key="5">
    <source>
        <dbReference type="PROSITE" id="PS50109"/>
    </source>
</evidence>
<dbReference type="InterPro" id="IPR003661">
    <property type="entry name" value="HisK_dim/P_dom"/>
</dbReference>
<feature type="domain" description="Response regulatory" evidence="6">
    <location>
        <begin position="264"/>
        <end position="379"/>
    </location>
</feature>
<keyword evidence="7" id="KW-0418">Kinase</keyword>
<evidence type="ECO:0000313" key="7">
    <source>
        <dbReference type="EMBL" id="RMN86034.1"/>
    </source>
</evidence>
<evidence type="ECO:0000256" key="3">
    <source>
        <dbReference type="ARBA" id="ARBA00022553"/>
    </source>
</evidence>
<dbReference type="InterPro" id="IPR004358">
    <property type="entry name" value="Sig_transdc_His_kin-like_C"/>
</dbReference>
<dbReference type="EMBL" id="RBPH01000005">
    <property type="protein sequence ID" value="RMN86034.1"/>
    <property type="molecule type" value="Genomic_DNA"/>
</dbReference>